<dbReference type="EMBL" id="JADNYM010000019">
    <property type="protein sequence ID" value="MBG0740618.1"/>
    <property type="molecule type" value="Genomic_DNA"/>
</dbReference>
<comment type="caution">
    <text evidence="3">The sequence shown here is derived from an EMBL/GenBank/DDBJ whole genome shotgun (WGS) entry which is preliminary data.</text>
</comment>
<dbReference type="InterPro" id="IPR019845">
    <property type="entry name" value="Squalene/phytoene_synthase_CS"/>
</dbReference>
<gene>
    <name evidence="3" type="ORF">IV500_14655</name>
</gene>
<evidence type="ECO:0000313" key="3">
    <source>
        <dbReference type="EMBL" id="MBG0740618.1"/>
    </source>
</evidence>
<proteinExistence type="predicted"/>
<dbReference type="Pfam" id="PF00494">
    <property type="entry name" value="SQS_PSY"/>
    <property type="match status" value="1"/>
</dbReference>
<reference evidence="3 4" key="1">
    <citation type="submission" date="2020-11" db="EMBL/GenBank/DDBJ databases">
        <title>Arthrobacter antarcticus sp. nov., isolated from Antarctic Soil.</title>
        <authorList>
            <person name="Li J."/>
        </authorList>
    </citation>
    <scope>NUCLEOTIDE SEQUENCE [LARGE SCALE GENOMIC DNA]</scope>
    <source>
        <strain evidence="3 4">Z1-20</strain>
    </source>
</reference>
<dbReference type="SFLD" id="SFLDS00005">
    <property type="entry name" value="Isoprenoid_Synthase_Type_I"/>
    <property type="match status" value="1"/>
</dbReference>
<evidence type="ECO:0000256" key="2">
    <source>
        <dbReference type="ARBA" id="ARBA00022679"/>
    </source>
</evidence>
<dbReference type="PANTHER" id="PTHR31480">
    <property type="entry name" value="BIFUNCTIONAL LYCOPENE CYCLASE/PHYTOENE SYNTHASE"/>
    <property type="match status" value="1"/>
</dbReference>
<evidence type="ECO:0000313" key="4">
    <source>
        <dbReference type="Proteomes" id="UP000655366"/>
    </source>
</evidence>
<dbReference type="InterPro" id="IPR002060">
    <property type="entry name" value="Squ/phyt_synthse"/>
</dbReference>
<sequence>MSVEAAYAVCADITRREARNFSYGIRLLPPVKRRALSAVYAVARRIDDIGDGDLPAGQKTVQLGRVRESLRGIRAGITAEAHAAAASGAAAGVLDRHGVIDSADPVLVALADAAGRLPIPLEALEELIDGCQADVDGVQYRTFEDLVVYCRCVAGSVGRMSVGVYNPPKLQRANPLADTLGVALQLTNILRDVCEDRRNGRIYLPGEDLERFGCTMELDADGCLVDPPERFAALIRFEADRAESWYREGLALLPLLDHRSAACTAAMAGIYRRLLARIAADPEPVRSQRLSLSAAGKLQVAARALVRGRA</sequence>
<dbReference type="CDD" id="cd00683">
    <property type="entry name" value="Trans_IPPS_HH"/>
    <property type="match status" value="1"/>
</dbReference>
<dbReference type="InterPro" id="IPR044843">
    <property type="entry name" value="Trans_IPPS_bact-type"/>
</dbReference>
<dbReference type="InterPro" id="IPR008949">
    <property type="entry name" value="Isoprenoid_synthase_dom_sf"/>
</dbReference>
<dbReference type="SUPFAM" id="SSF48576">
    <property type="entry name" value="Terpenoid synthases"/>
    <property type="match status" value="1"/>
</dbReference>
<dbReference type="Gene3D" id="1.10.600.10">
    <property type="entry name" value="Farnesyl Diphosphate Synthase"/>
    <property type="match status" value="1"/>
</dbReference>
<evidence type="ECO:0000256" key="1">
    <source>
        <dbReference type="ARBA" id="ARBA00004684"/>
    </source>
</evidence>
<dbReference type="Proteomes" id="UP000655366">
    <property type="component" value="Unassembled WGS sequence"/>
</dbReference>
<dbReference type="SFLD" id="SFLDG01018">
    <property type="entry name" value="Squalene/Phytoene_Synthase_Lik"/>
    <property type="match status" value="1"/>
</dbReference>
<dbReference type="GO" id="GO:0016117">
    <property type="term" value="P:carotenoid biosynthetic process"/>
    <property type="evidence" value="ECO:0007669"/>
    <property type="project" value="UniProtKB-ARBA"/>
</dbReference>
<dbReference type="SFLD" id="SFLDG01212">
    <property type="entry name" value="Phytoene_synthase_like"/>
    <property type="match status" value="1"/>
</dbReference>
<dbReference type="RefSeq" id="WP_196397557.1">
    <property type="nucleotide sequence ID" value="NZ_JADNYM010000019.1"/>
</dbReference>
<dbReference type="AlphaFoldDB" id="A0A931CVF5"/>
<comment type="pathway">
    <text evidence="1">Carotenoid biosynthesis; phytoene biosynthesis.</text>
</comment>
<protein>
    <submittedName>
        <fullName evidence="3">Squalene/phytoene synthase family protein</fullName>
    </submittedName>
</protein>
<keyword evidence="2" id="KW-0808">Transferase</keyword>
<dbReference type="GO" id="GO:0051996">
    <property type="term" value="F:squalene synthase [NAD(P)H] activity"/>
    <property type="evidence" value="ECO:0007669"/>
    <property type="project" value="InterPro"/>
</dbReference>
<keyword evidence="4" id="KW-1185">Reference proteome</keyword>
<organism evidence="3 4">
    <name type="scientific">Arthrobacter terrae</name>
    <dbReference type="NCBI Taxonomy" id="2935737"/>
    <lineage>
        <taxon>Bacteria</taxon>
        <taxon>Bacillati</taxon>
        <taxon>Actinomycetota</taxon>
        <taxon>Actinomycetes</taxon>
        <taxon>Micrococcales</taxon>
        <taxon>Micrococcaceae</taxon>
        <taxon>Arthrobacter</taxon>
    </lineage>
</organism>
<dbReference type="GO" id="GO:0004311">
    <property type="term" value="F:geranylgeranyl diphosphate synthase activity"/>
    <property type="evidence" value="ECO:0007669"/>
    <property type="project" value="InterPro"/>
</dbReference>
<name>A0A931CVF5_9MICC</name>
<dbReference type="InterPro" id="IPR033904">
    <property type="entry name" value="Trans_IPPS_HH"/>
</dbReference>
<accession>A0A931CVF5</accession>
<dbReference type="PROSITE" id="PS01045">
    <property type="entry name" value="SQUALEN_PHYTOEN_SYN_2"/>
    <property type="match status" value="1"/>
</dbReference>